<dbReference type="STRING" id="104663.SAMN04488121_107110"/>
<name>A0A1G7XWH0_CHIFI</name>
<reference evidence="2" key="1">
    <citation type="submission" date="2016-10" db="EMBL/GenBank/DDBJ databases">
        <authorList>
            <person name="Varghese N."/>
            <person name="Submissions S."/>
        </authorList>
    </citation>
    <scope>NUCLEOTIDE SEQUENCE [LARGE SCALE GENOMIC DNA]</scope>
    <source>
        <strain evidence="2">DSM 527</strain>
    </source>
</reference>
<dbReference type="Proteomes" id="UP000199045">
    <property type="component" value="Unassembled WGS sequence"/>
</dbReference>
<gene>
    <name evidence="1" type="ORF">SAMN04488121_107110</name>
</gene>
<dbReference type="EMBL" id="FNBN01000007">
    <property type="protein sequence ID" value="SDG88491.1"/>
    <property type="molecule type" value="Genomic_DNA"/>
</dbReference>
<evidence type="ECO:0000313" key="2">
    <source>
        <dbReference type="Proteomes" id="UP000199045"/>
    </source>
</evidence>
<organism evidence="1 2">
    <name type="scientific">Chitinophaga filiformis</name>
    <name type="common">Myxococcus filiformis</name>
    <name type="synonym">Flexibacter filiformis</name>
    <dbReference type="NCBI Taxonomy" id="104663"/>
    <lineage>
        <taxon>Bacteria</taxon>
        <taxon>Pseudomonadati</taxon>
        <taxon>Bacteroidota</taxon>
        <taxon>Chitinophagia</taxon>
        <taxon>Chitinophagales</taxon>
        <taxon>Chitinophagaceae</taxon>
        <taxon>Chitinophaga</taxon>
    </lineage>
</organism>
<sequence length="54" mass="5984">MKIYGSGTEMYEAYGVYGGGTGMYEAYGGIYSGMIVSDVKQMINFYRSSNRCLI</sequence>
<protein>
    <submittedName>
        <fullName evidence="1">Uncharacterized protein</fullName>
    </submittedName>
</protein>
<accession>A0A1G7XWH0</accession>
<dbReference type="AlphaFoldDB" id="A0A1G7XWH0"/>
<evidence type="ECO:0000313" key="1">
    <source>
        <dbReference type="EMBL" id="SDG88491.1"/>
    </source>
</evidence>
<proteinExistence type="predicted"/>